<dbReference type="SUPFAM" id="SSF57716">
    <property type="entry name" value="Glucocorticoid receptor-like (DNA-binding domain)"/>
    <property type="match status" value="1"/>
</dbReference>
<dbReference type="InParanoid" id="A0A3Q1GQ91"/>
<dbReference type="SMART" id="SM00980">
    <property type="entry name" value="THAP"/>
    <property type="match status" value="1"/>
</dbReference>
<dbReference type="Proteomes" id="UP000257200">
    <property type="component" value="Unplaced"/>
</dbReference>
<proteinExistence type="inferred from homology"/>
<dbReference type="GO" id="GO:0003700">
    <property type="term" value="F:DNA-binding transcription factor activity"/>
    <property type="evidence" value="ECO:0007669"/>
    <property type="project" value="UniProtKB-UniRule"/>
</dbReference>
<sequence>MTETCSVFGCKADKEIVSLHVLPKDVNIRMKWVHFIWKNRNIPTKLPDRTRVCSSHFPETCFENFIQKQMGFATKLILKPDALSHLTLRHRRSQGVSSVASIYLL</sequence>
<evidence type="ECO:0000256" key="3">
    <source>
        <dbReference type="ARBA" id="ARBA00022833"/>
    </source>
</evidence>
<dbReference type="AlphaFoldDB" id="A0A3Q1GQ91"/>
<dbReference type="GO" id="GO:0001935">
    <property type="term" value="P:endothelial cell proliferation"/>
    <property type="evidence" value="ECO:0007669"/>
    <property type="project" value="UniProtKB-UniRule"/>
</dbReference>
<comment type="similarity">
    <text evidence="6">Belongs to the THAP1 family.</text>
</comment>
<reference evidence="8" key="1">
    <citation type="submission" date="2025-08" db="UniProtKB">
        <authorList>
            <consortium name="Ensembl"/>
        </authorList>
    </citation>
    <scope>IDENTIFICATION</scope>
</reference>
<dbReference type="Pfam" id="PF05485">
    <property type="entry name" value="THAP"/>
    <property type="match status" value="1"/>
</dbReference>
<keyword evidence="4 5" id="KW-0238">DNA-binding</keyword>
<name>A0A3Q1GQ91_9TELE</name>
<evidence type="ECO:0000256" key="5">
    <source>
        <dbReference type="PROSITE-ProRule" id="PRU00309"/>
    </source>
</evidence>
<keyword evidence="6" id="KW-0131">Cell cycle</keyword>
<evidence type="ECO:0000256" key="1">
    <source>
        <dbReference type="ARBA" id="ARBA00022723"/>
    </source>
</evidence>
<evidence type="ECO:0000256" key="6">
    <source>
        <dbReference type="RuleBase" id="RU369073"/>
    </source>
</evidence>
<accession>A0A3Q1GQ91</accession>
<dbReference type="Gene3D" id="6.20.210.20">
    <property type="entry name" value="THAP domain"/>
    <property type="match status" value="1"/>
</dbReference>
<dbReference type="PANTHER" id="PTHR46600:SF11">
    <property type="entry name" value="THAP DOMAIN-CONTAINING PROTEIN 10"/>
    <property type="match status" value="1"/>
</dbReference>
<dbReference type="GO" id="GO:0008270">
    <property type="term" value="F:zinc ion binding"/>
    <property type="evidence" value="ECO:0007669"/>
    <property type="project" value="UniProtKB-KW"/>
</dbReference>
<feature type="domain" description="THAP-type" evidence="7">
    <location>
        <begin position="1"/>
        <end position="87"/>
    </location>
</feature>
<keyword evidence="6" id="KW-0539">Nucleus</keyword>
<keyword evidence="2 5" id="KW-0863">Zinc-finger</keyword>
<comment type="function">
    <text evidence="6">DNA-binding transcription regulator that regulates endothelial cell proliferation and G1/S cell-cycle progression. Specifically binds the 5'-[AT]NTNN[GT]GGCA[AGT]-3' core DNA sequence and acts by modulating expression of pRB-E2F cell-cycle target genes.</text>
</comment>
<evidence type="ECO:0000313" key="9">
    <source>
        <dbReference type="Proteomes" id="UP000257200"/>
    </source>
</evidence>
<dbReference type="InterPro" id="IPR038441">
    <property type="entry name" value="THAP_Znf_sf"/>
</dbReference>
<dbReference type="PANTHER" id="PTHR46600">
    <property type="entry name" value="THAP DOMAIN-CONTAINING"/>
    <property type="match status" value="1"/>
</dbReference>
<evidence type="ECO:0000256" key="2">
    <source>
        <dbReference type="ARBA" id="ARBA00022771"/>
    </source>
</evidence>
<dbReference type="PROSITE" id="PS50950">
    <property type="entry name" value="ZF_THAP"/>
    <property type="match status" value="1"/>
</dbReference>
<keyword evidence="1" id="KW-0479">Metal-binding</keyword>
<dbReference type="SMART" id="SM00692">
    <property type="entry name" value="DM3"/>
    <property type="match status" value="1"/>
</dbReference>
<keyword evidence="6" id="KW-0804">Transcription</keyword>
<dbReference type="InterPro" id="IPR006612">
    <property type="entry name" value="THAP_Znf"/>
</dbReference>
<keyword evidence="6" id="KW-0175">Coiled coil</keyword>
<comment type="subcellular location">
    <subcellularLocation>
        <location evidence="6">Nucleus</location>
        <location evidence="6">Nucleoplasm</location>
    </subcellularLocation>
</comment>
<evidence type="ECO:0000313" key="8">
    <source>
        <dbReference type="Ensembl" id="ENSAPOP00000032951.1"/>
    </source>
</evidence>
<protein>
    <recommendedName>
        <fullName evidence="6">THAP domain-containing protein 1</fullName>
    </recommendedName>
</protein>
<keyword evidence="3" id="KW-0862">Zinc</keyword>
<keyword evidence="6" id="KW-0805">Transcription regulation</keyword>
<dbReference type="GO" id="GO:0043565">
    <property type="term" value="F:sequence-specific DNA binding"/>
    <property type="evidence" value="ECO:0007669"/>
    <property type="project" value="UniProtKB-UniRule"/>
</dbReference>
<evidence type="ECO:0000259" key="7">
    <source>
        <dbReference type="PROSITE" id="PS50950"/>
    </source>
</evidence>
<organism evidence="8 9">
    <name type="scientific">Acanthochromis polyacanthus</name>
    <name type="common">spiny chromis</name>
    <dbReference type="NCBI Taxonomy" id="80966"/>
    <lineage>
        <taxon>Eukaryota</taxon>
        <taxon>Metazoa</taxon>
        <taxon>Chordata</taxon>
        <taxon>Craniata</taxon>
        <taxon>Vertebrata</taxon>
        <taxon>Euteleostomi</taxon>
        <taxon>Actinopterygii</taxon>
        <taxon>Neopterygii</taxon>
        <taxon>Teleostei</taxon>
        <taxon>Neoteleostei</taxon>
        <taxon>Acanthomorphata</taxon>
        <taxon>Ovalentaria</taxon>
        <taxon>Pomacentridae</taxon>
        <taxon>Acanthochromis</taxon>
    </lineage>
</organism>
<dbReference type="STRING" id="80966.ENSAPOP00000032951"/>
<dbReference type="GO" id="GO:0005654">
    <property type="term" value="C:nucleoplasm"/>
    <property type="evidence" value="ECO:0007669"/>
    <property type="project" value="UniProtKB-SubCell"/>
</dbReference>
<keyword evidence="9" id="KW-1185">Reference proteome</keyword>
<dbReference type="Ensembl" id="ENSAPOT00000027352.1">
    <property type="protein sequence ID" value="ENSAPOP00000032951.1"/>
    <property type="gene ID" value="ENSAPOG00000021208.1"/>
</dbReference>
<dbReference type="GeneTree" id="ENSGT01120000272811"/>
<dbReference type="InterPro" id="IPR026516">
    <property type="entry name" value="THAP1/10"/>
</dbReference>
<evidence type="ECO:0000256" key="4">
    <source>
        <dbReference type="ARBA" id="ARBA00023125"/>
    </source>
</evidence>
<reference evidence="8" key="2">
    <citation type="submission" date="2025-09" db="UniProtKB">
        <authorList>
            <consortium name="Ensembl"/>
        </authorList>
    </citation>
    <scope>IDENTIFICATION</scope>
</reference>